<dbReference type="Proteomes" id="UP000222542">
    <property type="component" value="Unassembled WGS sequence"/>
</dbReference>
<protein>
    <submittedName>
        <fullName evidence="1">Uncharacterized protein</fullName>
    </submittedName>
</protein>
<dbReference type="EMBL" id="AYRZ02000010">
    <property type="protein sequence ID" value="PHT69984.1"/>
    <property type="molecule type" value="Genomic_DNA"/>
</dbReference>
<organism evidence="1 2">
    <name type="scientific">Capsicum annuum</name>
    <name type="common">Capsicum pepper</name>
    <dbReference type="NCBI Taxonomy" id="4072"/>
    <lineage>
        <taxon>Eukaryota</taxon>
        <taxon>Viridiplantae</taxon>
        <taxon>Streptophyta</taxon>
        <taxon>Embryophyta</taxon>
        <taxon>Tracheophyta</taxon>
        <taxon>Spermatophyta</taxon>
        <taxon>Magnoliopsida</taxon>
        <taxon>eudicotyledons</taxon>
        <taxon>Gunneridae</taxon>
        <taxon>Pentapetalae</taxon>
        <taxon>asterids</taxon>
        <taxon>lamiids</taxon>
        <taxon>Solanales</taxon>
        <taxon>Solanaceae</taxon>
        <taxon>Solanoideae</taxon>
        <taxon>Capsiceae</taxon>
        <taxon>Capsicum</taxon>
    </lineage>
</organism>
<accession>A0A2G2YJS4</accession>
<dbReference type="AlphaFoldDB" id="A0A2G2YJS4"/>
<sequence>MMTDTVAAAVSPVTIIGGDDGVPLDPLLQSNAYTDTETNVRVETTTPNIGISGVGSYYYEEKRVPDILMFDYHRQHEIGISTNRQPISGYCFPLQIFQVDDLIQLMEGDNTRSVNIENQCKLPVELALGKSLNFLRM</sequence>
<dbReference type="STRING" id="4072.A0A2G2YJS4"/>
<reference evidence="1 2" key="2">
    <citation type="journal article" date="2017" name="Genome Biol.">
        <title>New reference genome sequences of hot pepper reveal the massive evolution of plant disease-resistance genes by retroduplication.</title>
        <authorList>
            <person name="Kim S."/>
            <person name="Park J."/>
            <person name="Yeom S.I."/>
            <person name="Kim Y.M."/>
            <person name="Seo E."/>
            <person name="Kim K.T."/>
            <person name="Kim M.S."/>
            <person name="Lee J.M."/>
            <person name="Cheong K."/>
            <person name="Shin H.S."/>
            <person name="Kim S.B."/>
            <person name="Han K."/>
            <person name="Lee J."/>
            <person name="Park M."/>
            <person name="Lee H.A."/>
            <person name="Lee H.Y."/>
            <person name="Lee Y."/>
            <person name="Oh S."/>
            <person name="Lee J.H."/>
            <person name="Choi E."/>
            <person name="Choi E."/>
            <person name="Lee S.E."/>
            <person name="Jeon J."/>
            <person name="Kim H."/>
            <person name="Choi G."/>
            <person name="Song H."/>
            <person name="Lee J."/>
            <person name="Lee S.C."/>
            <person name="Kwon J.K."/>
            <person name="Lee H.Y."/>
            <person name="Koo N."/>
            <person name="Hong Y."/>
            <person name="Kim R.W."/>
            <person name="Kang W.H."/>
            <person name="Huh J.H."/>
            <person name="Kang B.C."/>
            <person name="Yang T.J."/>
            <person name="Lee Y.H."/>
            <person name="Bennetzen J.L."/>
            <person name="Choi D."/>
        </authorList>
    </citation>
    <scope>NUCLEOTIDE SEQUENCE [LARGE SCALE GENOMIC DNA]</scope>
    <source>
        <strain evidence="2">cv. CM334</strain>
    </source>
</reference>
<reference evidence="1 2" key="1">
    <citation type="journal article" date="2014" name="Nat. Genet.">
        <title>Genome sequence of the hot pepper provides insights into the evolution of pungency in Capsicum species.</title>
        <authorList>
            <person name="Kim S."/>
            <person name="Park M."/>
            <person name="Yeom S.I."/>
            <person name="Kim Y.M."/>
            <person name="Lee J.M."/>
            <person name="Lee H.A."/>
            <person name="Seo E."/>
            <person name="Choi J."/>
            <person name="Cheong K."/>
            <person name="Kim K.T."/>
            <person name="Jung K."/>
            <person name="Lee G.W."/>
            <person name="Oh S.K."/>
            <person name="Bae C."/>
            <person name="Kim S.B."/>
            <person name="Lee H.Y."/>
            <person name="Kim S.Y."/>
            <person name="Kim M.S."/>
            <person name="Kang B.C."/>
            <person name="Jo Y.D."/>
            <person name="Yang H.B."/>
            <person name="Jeong H.J."/>
            <person name="Kang W.H."/>
            <person name="Kwon J.K."/>
            <person name="Shin C."/>
            <person name="Lim J.Y."/>
            <person name="Park J.H."/>
            <person name="Huh J.H."/>
            <person name="Kim J.S."/>
            <person name="Kim B.D."/>
            <person name="Cohen O."/>
            <person name="Paran I."/>
            <person name="Suh M.C."/>
            <person name="Lee S.B."/>
            <person name="Kim Y.K."/>
            <person name="Shin Y."/>
            <person name="Noh S.J."/>
            <person name="Park J."/>
            <person name="Seo Y.S."/>
            <person name="Kwon S.Y."/>
            <person name="Kim H.A."/>
            <person name="Park J.M."/>
            <person name="Kim H.J."/>
            <person name="Choi S.B."/>
            <person name="Bosland P.W."/>
            <person name="Reeves G."/>
            <person name="Jo S.H."/>
            <person name="Lee B.W."/>
            <person name="Cho H.T."/>
            <person name="Choi H.S."/>
            <person name="Lee M.S."/>
            <person name="Yu Y."/>
            <person name="Do Choi Y."/>
            <person name="Park B.S."/>
            <person name="van Deynze A."/>
            <person name="Ashrafi H."/>
            <person name="Hill T."/>
            <person name="Kim W.T."/>
            <person name="Pai H.S."/>
            <person name="Ahn H.K."/>
            <person name="Yeam I."/>
            <person name="Giovannoni J.J."/>
            <person name="Rose J.K."/>
            <person name="Sorensen I."/>
            <person name="Lee S.J."/>
            <person name="Kim R.W."/>
            <person name="Choi I.Y."/>
            <person name="Choi B.S."/>
            <person name="Lim J.S."/>
            <person name="Lee Y.H."/>
            <person name="Choi D."/>
        </authorList>
    </citation>
    <scope>NUCLEOTIDE SEQUENCE [LARGE SCALE GENOMIC DNA]</scope>
    <source>
        <strain evidence="2">cv. CM334</strain>
    </source>
</reference>
<keyword evidence="2" id="KW-1185">Reference proteome</keyword>
<dbReference type="Gramene" id="PHT69984">
    <property type="protein sequence ID" value="PHT69984"/>
    <property type="gene ID" value="T459_25088"/>
</dbReference>
<evidence type="ECO:0000313" key="2">
    <source>
        <dbReference type="Proteomes" id="UP000222542"/>
    </source>
</evidence>
<proteinExistence type="predicted"/>
<name>A0A2G2YJS4_CAPAN</name>
<gene>
    <name evidence="1" type="ORF">T459_25088</name>
</gene>
<comment type="caution">
    <text evidence="1">The sequence shown here is derived from an EMBL/GenBank/DDBJ whole genome shotgun (WGS) entry which is preliminary data.</text>
</comment>
<evidence type="ECO:0000313" key="1">
    <source>
        <dbReference type="EMBL" id="PHT69984.1"/>
    </source>
</evidence>